<evidence type="ECO:0000256" key="1">
    <source>
        <dbReference type="ARBA" id="ARBA00010088"/>
    </source>
</evidence>
<gene>
    <name evidence="5" type="ORF">C8D90_10239</name>
</gene>
<protein>
    <submittedName>
        <fullName evidence="5">Alpha/beta hydrolase family protein</fullName>
    </submittedName>
</protein>
<dbReference type="PANTHER" id="PTHR43248:SF29">
    <property type="entry name" value="TRIPEPTIDYL AMINOPEPTIDASE"/>
    <property type="match status" value="1"/>
</dbReference>
<evidence type="ECO:0000259" key="4">
    <source>
        <dbReference type="Pfam" id="PF00561"/>
    </source>
</evidence>
<comment type="caution">
    <text evidence="5">The sequence shown here is derived from an EMBL/GenBank/DDBJ whole genome shotgun (WGS) entry which is preliminary data.</text>
</comment>
<evidence type="ECO:0000313" key="6">
    <source>
        <dbReference type="Proteomes" id="UP000254848"/>
    </source>
</evidence>
<feature type="domain" description="AB hydrolase-1" evidence="4">
    <location>
        <begin position="18"/>
        <end position="301"/>
    </location>
</feature>
<dbReference type="Proteomes" id="UP000254848">
    <property type="component" value="Unassembled WGS sequence"/>
</dbReference>
<dbReference type="InterPro" id="IPR029058">
    <property type="entry name" value="AB_hydrolase_fold"/>
</dbReference>
<evidence type="ECO:0000313" key="5">
    <source>
        <dbReference type="EMBL" id="RDK95568.1"/>
    </source>
</evidence>
<proteinExistence type="inferred from homology"/>
<dbReference type="InterPro" id="IPR000073">
    <property type="entry name" value="AB_hydrolase_1"/>
</dbReference>
<dbReference type="EMBL" id="QRAP01000002">
    <property type="protein sequence ID" value="RDK95568.1"/>
    <property type="molecule type" value="Genomic_DNA"/>
</dbReference>
<evidence type="ECO:0000256" key="3">
    <source>
        <dbReference type="ARBA" id="ARBA00022801"/>
    </source>
</evidence>
<keyword evidence="6" id="KW-1185">Reference proteome</keyword>
<keyword evidence="2" id="KW-0732">Signal</keyword>
<organism evidence="5 6">
    <name type="scientific">Enterobacillus tribolii</name>
    <dbReference type="NCBI Taxonomy" id="1487935"/>
    <lineage>
        <taxon>Bacteria</taxon>
        <taxon>Pseudomonadati</taxon>
        <taxon>Pseudomonadota</taxon>
        <taxon>Gammaproteobacteria</taxon>
        <taxon>Enterobacterales</taxon>
        <taxon>Hafniaceae</taxon>
        <taxon>Enterobacillus</taxon>
    </lineage>
</organism>
<dbReference type="PANTHER" id="PTHR43248">
    <property type="entry name" value="2-SUCCINYL-6-HYDROXY-2,4-CYCLOHEXADIENE-1-CARBOXYLATE SYNTHASE"/>
    <property type="match status" value="1"/>
</dbReference>
<name>A0A370R0Y4_9GAMM</name>
<dbReference type="SUPFAM" id="SSF53474">
    <property type="entry name" value="alpha/beta-Hydrolases"/>
    <property type="match status" value="1"/>
</dbReference>
<evidence type="ECO:0000256" key="2">
    <source>
        <dbReference type="ARBA" id="ARBA00022729"/>
    </source>
</evidence>
<comment type="similarity">
    <text evidence="1">Belongs to the peptidase S33 family.</text>
</comment>
<dbReference type="GO" id="GO:0016787">
    <property type="term" value="F:hydrolase activity"/>
    <property type="evidence" value="ECO:0007669"/>
    <property type="project" value="UniProtKB-KW"/>
</dbReference>
<dbReference type="Pfam" id="PF00561">
    <property type="entry name" value="Abhydrolase_1"/>
    <property type="match status" value="1"/>
</dbReference>
<dbReference type="Gene3D" id="3.40.50.1820">
    <property type="entry name" value="alpha/beta hydrolase"/>
    <property type="match status" value="1"/>
</dbReference>
<dbReference type="AlphaFoldDB" id="A0A370R0Y4"/>
<sequence length="328" mass="36377">MLKACIANTGVEVLKHIGTDEAVSDVDRIRQALGDSKLTAVAYSYGTQVAALYAERFPSTVRAIVLDGVVDLEEAKDDATMQRNQARGYQNTFERFAVWCAETGSCPLSSDKMLATQQYRNLLSQLHSQPLYDAEGRQITANDLISLTTSLLLWRSSWPSLATAVRQLSAGIVSKEVSGLLDYSASFGDTDALSVISCADQSVREFRQSEIRRQRQLIREAFAATNYQPQEPASLDLCDLWPWKNNVHAKRPAHIPHLPQLLFVAQQHDPTTPWHNARTMATLFSSPLLTLEGDGHTLVLSGANLCVDKTVVDYLINPDKKRNDSVCR</sequence>
<keyword evidence="3 5" id="KW-0378">Hydrolase</keyword>
<reference evidence="5 6" key="1">
    <citation type="submission" date="2018-07" db="EMBL/GenBank/DDBJ databases">
        <title>Genomic Encyclopedia of Type Strains, Phase IV (KMG-IV): sequencing the most valuable type-strain genomes for metagenomic binning, comparative biology and taxonomic classification.</title>
        <authorList>
            <person name="Goeker M."/>
        </authorList>
    </citation>
    <scope>NUCLEOTIDE SEQUENCE [LARGE SCALE GENOMIC DNA]</scope>
    <source>
        <strain evidence="5 6">DSM 103736</strain>
    </source>
</reference>
<dbReference type="InterPro" id="IPR051601">
    <property type="entry name" value="Serine_prot/Carboxylest_S33"/>
</dbReference>
<accession>A0A370R0Y4</accession>